<dbReference type="SUPFAM" id="SSF53067">
    <property type="entry name" value="Actin-like ATPase domain"/>
    <property type="match status" value="2"/>
</dbReference>
<proteinExistence type="inferred from homology"/>
<dbReference type="Gene3D" id="3.30.30.30">
    <property type="match status" value="1"/>
</dbReference>
<dbReference type="AlphaFoldDB" id="A0A9N9I776"/>
<dbReference type="InterPro" id="IPR043129">
    <property type="entry name" value="ATPase_NBD"/>
</dbReference>
<name>A0A9N9I776_9GLOM</name>
<dbReference type="PRINTS" id="PR00301">
    <property type="entry name" value="HEATSHOCK70"/>
</dbReference>
<evidence type="ECO:0000313" key="5">
    <source>
        <dbReference type="Proteomes" id="UP000789396"/>
    </source>
</evidence>
<keyword evidence="2" id="KW-0547">Nucleotide-binding</keyword>
<protein>
    <submittedName>
        <fullName evidence="4">10729_t:CDS:1</fullName>
    </submittedName>
</protein>
<dbReference type="SUPFAM" id="SSF100920">
    <property type="entry name" value="Heat shock protein 70kD (HSP70), peptide-binding domain"/>
    <property type="match status" value="1"/>
</dbReference>
<keyword evidence="5" id="KW-1185">Reference proteome</keyword>
<dbReference type="Proteomes" id="UP000789396">
    <property type="component" value="Unassembled WGS sequence"/>
</dbReference>
<evidence type="ECO:0000313" key="4">
    <source>
        <dbReference type="EMBL" id="CAG8723422.1"/>
    </source>
</evidence>
<dbReference type="InterPro" id="IPR013126">
    <property type="entry name" value="Hsp_70_fam"/>
</dbReference>
<evidence type="ECO:0000256" key="1">
    <source>
        <dbReference type="ARBA" id="ARBA00007381"/>
    </source>
</evidence>
<evidence type="ECO:0000256" key="3">
    <source>
        <dbReference type="ARBA" id="ARBA00022840"/>
    </source>
</evidence>
<dbReference type="EMBL" id="CAJVPZ010025733">
    <property type="protein sequence ID" value="CAG8723422.1"/>
    <property type="molecule type" value="Genomic_DNA"/>
</dbReference>
<dbReference type="OrthoDB" id="29851at2759"/>
<keyword evidence="3" id="KW-0067">ATP-binding</keyword>
<dbReference type="FunFam" id="3.30.420.40:FF:000028">
    <property type="entry name" value="heat shock 70 kDa protein-like"/>
    <property type="match status" value="1"/>
</dbReference>
<feature type="non-terminal residue" evidence="4">
    <location>
        <position position="466"/>
    </location>
</feature>
<dbReference type="GO" id="GO:0005524">
    <property type="term" value="F:ATP binding"/>
    <property type="evidence" value="ECO:0007669"/>
    <property type="project" value="UniProtKB-KW"/>
</dbReference>
<dbReference type="FunFam" id="3.90.640.10:FF:000010">
    <property type="entry name" value="heat shock 70 kDa protein 14"/>
    <property type="match status" value="1"/>
</dbReference>
<dbReference type="Gene3D" id="2.60.34.10">
    <property type="entry name" value="Substrate Binding Domain Of DNAk, Chain A, domain 1"/>
    <property type="match status" value="1"/>
</dbReference>
<reference evidence="4" key="1">
    <citation type="submission" date="2021-06" db="EMBL/GenBank/DDBJ databases">
        <authorList>
            <person name="Kallberg Y."/>
            <person name="Tangrot J."/>
            <person name="Rosling A."/>
        </authorList>
    </citation>
    <scope>NUCLEOTIDE SEQUENCE</scope>
    <source>
        <strain evidence="4">IN212</strain>
    </source>
</reference>
<evidence type="ECO:0000256" key="2">
    <source>
        <dbReference type="ARBA" id="ARBA00022741"/>
    </source>
</evidence>
<comment type="caution">
    <text evidence="4">The sequence shown here is derived from an EMBL/GenBank/DDBJ whole genome shotgun (WGS) entry which is preliminary data.</text>
</comment>
<accession>A0A9N9I776</accession>
<dbReference type="Gene3D" id="3.90.640.10">
    <property type="entry name" value="Actin, Chain A, domain 4"/>
    <property type="match status" value="1"/>
</dbReference>
<feature type="non-terminal residue" evidence="4">
    <location>
        <position position="1"/>
    </location>
</feature>
<comment type="similarity">
    <text evidence="1">Belongs to the heat shock protein 70 family.</text>
</comment>
<dbReference type="PANTHER" id="PTHR19375">
    <property type="entry name" value="HEAT SHOCK PROTEIN 70KDA"/>
    <property type="match status" value="1"/>
</dbReference>
<dbReference type="GO" id="GO:0140662">
    <property type="term" value="F:ATP-dependent protein folding chaperone"/>
    <property type="evidence" value="ECO:0007669"/>
    <property type="project" value="InterPro"/>
</dbReference>
<dbReference type="InterPro" id="IPR029047">
    <property type="entry name" value="HSP70_peptide-bd_sf"/>
</dbReference>
<gene>
    <name evidence="4" type="ORF">RFULGI_LOCUS11618</name>
</gene>
<sequence>KDLNFLKINIGGYDKIQITRFAECNSSEIKGTAKLVDKDGVPAYSVEFKNQETIFTVQEITTKYIASLRESAENFLGQPVAGTVLAIPTYFTDSQRLALKDATEKAGLRVLQLINEPTAAALAYESDQKSVESNNDLHDKTVLILDLGSDSLDVTIMSIRSGMFTILGNTHDPDIGGASFDDLLMNHFANEFKRKTQIDISLNKRALVKLRNAVEVTKKTLSSSSTSPCSVESLADGIDFHGSINRTRFEIMSNKLFTRILDVISNALNENNLDSQLIDELRDTFKNTITVIRQDFEPDEVVAHGCAFQGDLISALDDQMIANSIDSSIALVPHLSKPIGVLTAEKKFVVMIPENTPLPARRIFHFSNMVDDQKNIYIEIWEGAYDLAPKPLLQTTDNLDDSNIDVSLQEKSLPSPVTLLAELVLTDLPEKKMNELKVEITIEVDINQKCIILAKELLSNKLVELE</sequence>
<organism evidence="4 5">
    <name type="scientific">Racocetra fulgida</name>
    <dbReference type="NCBI Taxonomy" id="60492"/>
    <lineage>
        <taxon>Eukaryota</taxon>
        <taxon>Fungi</taxon>
        <taxon>Fungi incertae sedis</taxon>
        <taxon>Mucoromycota</taxon>
        <taxon>Glomeromycotina</taxon>
        <taxon>Glomeromycetes</taxon>
        <taxon>Diversisporales</taxon>
        <taxon>Gigasporaceae</taxon>
        <taxon>Racocetra</taxon>
    </lineage>
</organism>
<dbReference type="Gene3D" id="3.30.420.40">
    <property type="match status" value="2"/>
</dbReference>
<dbReference type="Pfam" id="PF00012">
    <property type="entry name" value="HSP70"/>
    <property type="match status" value="1"/>
</dbReference>